<dbReference type="RefSeq" id="WP_147647012.1">
    <property type="nucleotide sequence ID" value="NZ_CP042806.1"/>
</dbReference>
<gene>
    <name evidence="1" type="ORF">FTW19_07320</name>
</gene>
<dbReference type="EMBL" id="CP042806">
    <property type="protein sequence ID" value="QEE27822.1"/>
    <property type="molecule type" value="Genomic_DNA"/>
</dbReference>
<reference evidence="1 2" key="1">
    <citation type="submission" date="2019-08" db="EMBL/GenBank/DDBJ databases">
        <title>Complete genome sequence of Terriglobus albidus strain ORNL.</title>
        <authorList>
            <person name="Podar M."/>
        </authorList>
    </citation>
    <scope>NUCLEOTIDE SEQUENCE [LARGE SCALE GENOMIC DNA]</scope>
    <source>
        <strain evidence="1 2">ORNL</strain>
    </source>
</reference>
<dbReference type="KEGG" id="talb:FTW19_07320"/>
<keyword evidence="2" id="KW-1185">Reference proteome</keyword>
<sequence>MTQMANPTAPTGIKVALSLDPPGPTFYIGRNACMPQIRATATVTGADAVALQGATYNWVVTLVMQNKKVPLSMGRSVAHPPINRTGGPTLVLPFTKVRGGQLTVTVTVRAPGLVSPTTPALPPSALTASRSDLQILGTNPTENDLIAEGASDLMIKIIRHESSTRQFLEAGSTAPGYPLFSQDHKGGVGLTQLTRPAPSDDEIWDWKANLRGGIAVLAKKTRYARNYLIGYASSSEFTELVKAYNEARARVVIPKPGMPPASPATPPLPLAVTLPAPTSDQIDRETLRAYNGYGRGLTDPDSKTVYYLPEYVAKIGTDGLLEVAVGADGRTGAAHWHENTAADREKFWRDKKLIEPNSKGQYIYPGDPDYVANVLKVAITDPPAPRVQSISGALLSTPER</sequence>
<evidence type="ECO:0000313" key="1">
    <source>
        <dbReference type="EMBL" id="QEE27822.1"/>
    </source>
</evidence>
<proteinExistence type="predicted"/>
<organism evidence="1 2">
    <name type="scientific">Terriglobus albidus</name>
    <dbReference type="NCBI Taxonomy" id="1592106"/>
    <lineage>
        <taxon>Bacteria</taxon>
        <taxon>Pseudomonadati</taxon>
        <taxon>Acidobacteriota</taxon>
        <taxon>Terriglobia</taxon>
        <taxon>Terriglobales</taxon>
        <taxon>Acidobacteriaceae</taxon>
        <taxon>Terriglobus</taxon>
    </lineage>
</organism>
<evidence type="ECO:0000313" key="2">
    <source>
        <dbReference type="Proteomes" id="UP000321820"/>
    </source>
</evidence>
<dbReference type="Proteomes" id="UP000321820">
    <property type="component" value="Chromosome"/>
</dbReference>
<protein>
    <recommendedName>
        <fullName evidence="3">Transglycosylase SLT domain-containing protein</fullName>
    </recommendedName>
</protein>
<dbReference type="AlphaFoldDB" id="A0A5B9E6C1"/>
<dbReference type="OrthoDB" id="1550837at2"/>
<evidence type="ECO:0008006" key="3">
    <source>
        <dbReference type="Google" id="ProtNLM"/>
    </source>
</evidence>
<name>A0A5B9E6C1_9BACT</name>
<accession>A0A5B9E6C1</accession>